<proteinExistence type="predicted"/>
<reference evidence="1 2" key="1">
    <citation type="submission" date="2021-01" db="EMBL/GenBank/DDBJ databases">
        <title>Whole genome shotgun sequence of Actinoplanes humidus NBRC 14915.</title>
        <authorList>
            <person name="Komaki H."/>
            <person name="Tamura T."/>
        </authorList>
    </citation>
    <scope>NUCLEOTIDE SEQUENCE [LARGE SCALE GENOMIC DNA]</scope>
    <source>
        <strain evidence="1 2">NBRC 14915</strain>
    </source>
</reference>
<protein>
    <submittedName>
        <fullName evidence="1">Uncharacterized protein</fullName>
    </submittedName>
</protein>
<dbReference type="EMBL" id="BOMN01000063">
    <property type="protein sequence ID" value="GIE21950.1"/>
    <property type="molecule type" value="Genomic_DNA"/>
</dbReference>
<accession>A0ABQ3ZTM1</accession>
<keyword evidence="2" id="KW-1185">Reference proteome</keyword>
<name>A0ABQ3ZTM1_9ACTN</name>
<sequence length="50" mass="5068">MVTATSFLISYGTALVGSPSALSAAAPATLLNIVMVRLYFVSVTGHTPGL</sequence>
<organism evidence="1 2">
    <name type="scientific">Winogradskya humida</name>
    <dbReference type="NCBI Taxonomy" id="113566"/>
    <lineage>
        <taxon>Bacteria</taxon>
        <taxon>Bacillati</taxon>
        <taxon>Actinomycetota</taxon>
        <taxon>Actinomycetes</taxon>
        <taxon>Micromonosporales</taxon>
        <taxon>Micromonosporaceae</taxon>
        <taxon>Winogradskya</taxon>
    </lineage>
</organism>
<comment type="caution">
    <text evidence="1">The sequence shown here is derived from an EMBL/GenBank/DDBJ whole genome shotgun (WGS) entry which is preliminary data.</text>
</comment>
<gene>
    <name evidence="1" type="ORF">Ahu01nite_050520</name>
</gene>
<dbReference type="Proteomes" id="UP000603200">
    <property type="component" value="Unassembled WGS sequence"/>
</dbReference>
<evidence type="ECO:0000313" key="1">
    <source>
        <dbReference type="EMBL" id="GIE21950.1"/>
    </source>
</evidence>
<evidence type="ECO:0000313" key="2">
    <source>
        <dbReference type="Proteomes" id="UP000603200"/>
    </source>
</evidence>